<dbReference type="PANTHER" id="PTHR46877:SF16">
    <property type="entry name" value="EPHRIN TYPE-A RECEPTOR 10"/>
    <property type="match status" value="1"/>
</dbReference>
<dbReference type="Pfam" id="PF07647">
    <property type="entry name" value="SAM_2"/>
    <property type="match status" value="1"/>
</dbReference>
<dbReference type="CDD" id="cd00063">
    <property type="entry name" value="FN3"/>
    <property type="match status" value="1"/>
</dbReference>
<feature type="domain" description="Protein kinase" evidence="24">
    <location>
        <begin position="646"/>
        <end position="901"/>
    </location>
</feature>
<evidence type="ECO:0000256" key="17">
    <source>
        <dbReference type="ARBA" id="ARBA00051243"/>
    </source>
</evidence>
<dbReference type="Gene3D" id="2.60.40.1770">
    <property type="entry name" value="ephrin a2 ectodomain"/>
    <property type="match status" value="1"/>
</dbReference>
<keyword evidence="12" id="KW-1133">Transmembrane helix</keyword>
<feature type="chain" id="PRO_5004045680" description="Ephrin type-A receptor 10" evidence="23">
    <location>
        <begin position="19"/>
        <end position="1009"/>
    </location>
</feature>
<dbReference type="SUPFAM" id="SSF49785">
    <property type="entry name" value="Galactose-binding domain-like"/>
    <property type="match status" value="1"/>
</dbReference>
<feature type="signal peptide" evidence="23">
    <location>
        <begin position="1"/>
        <end position="18"/>
    </location>
</feature>
<keyword evidence="6" id="KW-0812">Transmembrane</keyword>
<evidence type="ECO:0000256" key="21">
    <source>
        <dbReference type="PIRSR" id="PIRSR000666-3"/>
    </source>
</evidence>
<evidence type="ECO:0000256" key="16">
    <source>
        <dbReference type="ARBA" id="ARBA00023180"/>
    </source>
</evidence>
<keyword evidence="11 20" id="KW-0067">ATP-binding</keyword>
<evidence type="ECO:0000256" key="22">
    <source>
        <dbReference type="SAM" id="MobiDB-lite"/>
    </source>
</evidence>
<dbReference type="FunFam" id="2.10.50.10:FF:000001">
    <property type="entry name" value="Ephrin type-A receptor 5"/>
    <property type="match status" value="1"/>
</dbReference>
<dbReference type="InterPro" id="IPR001660">
    <property type="entry name" value="SAM"/>
</dbReference>
<evidence type="ECO:0000259" key="25">
    <source>
        <dbReference type="PROSITE" id="PS50105"/>
    </source>
</evidence>
<dbReference type="FunFam" id="1.10.510.10:FF:000360">
    <property type="entry name" value="Ephrin type-A receptor 10"/>
    <property type="match status" value="1"/>
</dbReference>
<dbReference type="PANTHER" id="PTHR46877">
    <property type="entry name" value="EPH RECEPTOR A5"/>
    <property type="match status" value="1"/>
</dbReference>
<dbReference type="AlphaFoldDB" id="M3YSZ3"/>
<dbReference type="PROSITE" id="PS50011">
    <property type="entry name" value="PROTEIN_KINASE_DOM"/>
    <property type="match status" value="1"/>
</dbReference>
<feature type="disulfide bond" evidence="21">
    <location>
        <begin position="109"/>
        <end position="119"/>
    </location>
</feature>
<sequence>AGPYPLRLFVCLMPLCLALLLGPGRPGTAEEVILLDSKASQAELGWTALPSNGGWEEISGVDEHDRPIRTYQVCNVLEPNQDNWLQTGWISRGRGQRIFVELQFTLRDCSSIPGAAGTCKETFNVYYLETEADLGRGRLRAGGSRPRKIDTIAADESFTQGDLGERKMKLNTEVREIGPLSRRGFHLAFQDVGACVALVSVRVYYKQCRATVRGLAAFPATAAESAFSTLVEVTGTCVAHSEGEPGSPPRMHCGADGEWLVPVGRCSCSAGFQERGDICEACPPGFYKLSSRRLLCSPCPEHSRALENASTFCVCQDSYARSPTDPPSASCTRECPPPKRSGGGGRISSHVSESGIEMRKERPTPTGLLKNIQYNVQFKKLKIWKAFRCNLPAGGGSIRHCRPLPTGSSCRLACTACMLCVGYCCSWWFLNTVRPVCPSASSVLPLNQTVRIAPWEEDEIRRDRVEPQSVSLSWREPIPVGAPGANGTEYEIRYYEKGQSEQTYSTVKTGAPAVTVTNLKPATRYVFQIRAASPGPSWETQSFNPSIEVQTPEAPAASGSRDHNPAVVVTVVTVSALLVLGSVMSVLAMWRRPCPYGKGGQDAHDEEELYFHFKVPTRRTFLDPQSCGDPLQAVHLFAKELDAKTVTLERSLGAGRFGELSLGCLQLPGRQELPVAVHMLRDGCSDSQRLSFLAEALTVGQFDHSHIVRLEGVVTRGSTLMIVTEYMSHGALDGFLRRHEGQLAAGQLLGLLPGLASAMKYLSEMGYVHRGLAARRVLVSSGLICKISGFGRGPRDRAEAVYTTMSGRSPALWAAPETLQFGHFSSASDVWSFGVVMWELMAFGERPYWDMSGQDVIKAVEDGFRLPPPRNCPTPLHRLMLDCWQKDPSERPRFSQIHSLLSKMVQDPEPPKCATTTSPRPPTPLADRAFSVFPSFGSVGAWLEALDLGRYKDSFTAGGYGSLEAVAAMNAQDLVNLGISSAEHREALLSGISALRACVLQLQGQGVQV</sequence>
<evidence type="ECO:0000256" key="11">
    <source>
        <dbReference type="ARBA" id="ARBA00022840"/>
    </source>
</evidence>
<feature type="domain" description="Fibronectin type-III" evidence="26">
    <location>
        <begin position="456"/>
        <end position="554"/>
    </location>
</feature>
<protein>
    <recommendedName>
        <fullName evidence="19">Ephrin type-A receptor 10</fullName>
        <ecNumber evidence="3">2.7.10.1</ecNumber>
    </recommendedName>
</protein>
<dbReference type="InterPro" id="IPR001090">
    <property type="entry name" value="Ephrin_rcpt_lig-bd_dom"/>
</dbReference>
<dbReference type="EMBL" id="AEYP01007713">
    <property type="status" value="NOT_ANNOTATED_CDS"/>
    <property type="molecule type" value="Genomic_DNA"/>
</dbReference>
<dbReference type="PRINTS" id="PR00109">
    <property type="entry name" value="TYRKINASE"/>
</dbReference>
<evidence type="ECO:0000256" key="23">
    <source>
        <dbReference type="SAM" id="SignalP"/>
    </source>
</evidence>
<proteinExistence type="predicted"/>
<comment type="catalytic activity">
    <reaction evidence="17">
        <text>L-tyrosyl-[protein] + ATP = O-phospho-L-tyrosyl-[protein] + ADP + H(+)</text>
        <dbReference type="Rhea" id="RHEA:10596"/>
        <dbReference type="Rhea" id="RHEA-COMP:10136"/>
        <dbReference type="Rhea" id="RHEA-COMP:20101"/>
        <dbReference type="ChEBI" id="CHEBI:15378"/>
        <dbReference type="ChEBI" id="CHEBI:30616"/>
        <dbReference type="ChEBI" id="CHEBI:46858"/>
        <dbReference type="ChEBI" id="CHEBI:61978"/>
        <dbReference type="ChEBI" id="CHEBI:456216"/>
        <dbReference type="EC" id="2.7.10.1"/>
    </reaction>
</comment>
<dbReference type="Gene3D" id="1.10.150.50">
    <property type="entry name" value="Transcription Factor, Ets-1"/>
    <property type="match status" value="1"/>
</dbReference>
<reference evidence="28" key="1">
    <citation type="submission" date="2024-06" db="UniProtKB">
        <authorList>
            <consortium name="Ensembl"/>
        </authorList>
    </citation>
    <scope>IDENTIFICATION</scope>
</reference>
<dbReference type="InterPro" id="IPR003961">
    <property type="entry name" value="FN3_dom"/>
</dbReference>
<dbReference type="Pfam" id="PF14575">
    <property type="entry name" value="EphA2_TM"/>
    <property type="match status" value="1"/>
</dbReference>
<feature type="domain" description="SAM" evidence="25">
    <location>
        <begin position="934"/>
        <end position="998"/>
    </location>
</feature>
<dbReference type="PROSITE" id="PS50853">
    <property type="entry name" value="FN3"/>
    <property type="match status" value="1"/>
</dbReference>
<feature type="disulfide bond" evidence="21">
    <location>
        <begin position="74"/>
        <end position="195"/>
    </location>
</feature>
<keyword evidence="8" id="KW-0677">Repeat</keyword>
<dbReference type="FunFam" id="1.10.150.50:FF:000066">
    <property type="entry name" value="ephrin type-A receptor 10"/>
    <property type="match status" value="1"/>
</dbReference>
<evidence type="ECO:0000256" key="15">
    <source>
        <dbReference type="ARBA" id="ARBA00023170"/>
    </source>
</evidence>
<dbReference type="Gene3D" id="2.60.120.260">
    <property type="entry name" value="Galactose-binding domain-like"/>
    <property type="match status" value="1"/>
</dbReference>
<dbReference type="SUPFAM" id="SSF57184">
    <property type="entry name" value="Growth factor receptor domain"/>
    <property type="match status" value="1"/>
</dbReference>
<keyword evidence="7 23" id="KW-0732">Signal</keyword>
<dbReference type="InterPro" id="IPR027936">
    <property type="entry name" value="Eph_TM"/>
</dbReference>
<dbReference type="GeneTree" id="ENSGT00940000160752"/>
<evidence type="ECO:0000259" key="27">
    <source>
        <dbReference type="PROSITE" id="PS51550"/>
    </source>
</evidence>
<evidence type="ECO:0000256" key="12">
    <source>
        <dbReference type="ARBA" id="ARBA00022989"/>
    </source>
</evidence>
<dbReference type="Gene3D" id="1.10.510.10">
    <property type="entry name" value="Transferase(Phosphotransferase) domain 1"/>
    <property type="match status" value="1"/>
</dbReference>
<organism evidence="28">
    <name type="scientific">Mustela putorius furo</name>
    <name type="common">European domestic ferret</name>
    <name type="synonym">Mustela furo</name>
    <dbReference type="NCBI Taxonomy" id="9669"/>
    <lineage>
        <taxon>Eukaryota</taxon>
        <taxon>Metazoa</taxon>
        <taxon>Chordata</taxon>
        <taxon>Craniata</taxon>
        <taxon>Vertebrata</taxon>
        <taxon>Euteleostomi</taxon>
        <taxon>Mammalia</taxon>
        <taxon>Eutheria</taxon>
        <taxon>Laurasiatheria</taxon>
        <taxon>Carnivora</taxon>
        <taxon>Caniformia</taxon>
        <taxon>Musteloidea</taxon>
        <taxon>Mustelidae</taxon>
        <taxon>Mustelinae</taxon>
        <taxon>Mustela</taxon>
    </lineage>
</organism>
<dbReference type="GO" id="GO:0007411">
    <property type="term" value="P:axon guidance"/>
    <property type="evidence" value="ECO:0007669"/>
    <property type="project" value="TreeGrafter"/>
</dbReference>
<evidence type="ECO:0000256" key="19">
    <source>
        <dbReference type="ARBA" id="ARBA00071280"/>
    </source>
</evidence>
<dbReference type="PROSITE" id="PS00791">
    <property type="entry name" value="RECEPTOR_TYR_KIN_V_2"/>
    <property type="match status" value="1"/>
</dbReference>
<dbReference type="FunFam" id="2.60.120.260:FF:000001">
    <property type="entry name" value="Ephrin type-A receptor 7"/>
    <property type="match status" value="1"/>
</dbReference>
<dbReference type="InterPro" id="IPR001426">
    <property type="entry name" value="Tyr_kinase_rcpt_V_CS"/>
</dbReference>
<keyword evidence="14" id="KW-0829">Tyrosine-protein kinase</keyword>
<evidence type="ECO:0000256" key="1">
    <source>
        <dbReference type="ARBA" id="ARBA00004162"/>
    </source>
</evidence>
<evidence type="ECO:0000256" key="3">
    <source>
        <dbReference type="ARBA" id="ARBA00011902"/>
    </source>
</evidence>
<dbReference type="SMART" id="SM01411">
    <property type="entry name" value="Ephrin_rec_like"/>
    <property type="match status" value="1"/>
</dbReference>
<dbReference type="SUPFAM" id="SSF56112">
    <property type="entry name" value="Protein kinase-like (PK-like)"/>
    <property type="match status" value="1"/>
</dbReference>
<dbReference type="InterPro" id="IPR013783">
    <property type="entry name" value="Ig-like_fold"/>
</dbReference>
<dbReference type="InterPro" id="IPR016257">
    <property type="entry name" value="Tyr_kinase_ephrin_rcpt"/>
</dbReference>
<dbReference type="GO" id="GO:0005886">
    <property type="term" value="C:plasma membrane"/>
    <property type="evidence" value="ECO:0007669"/>
    <property type="project" value="UniProtKB-SubCell"/>
</dbReference>
<evidence type="ECO:0000313" key="28">
    <source>
        <dbReference type="Ensembl" id="ENSMPUP00000014453.1"/>
    </source>
</evidence>
<dbReference type="Pfam" id="PF25599">
    <property type="entry name" value="Ephrin_CRD"/>
    <property type="match status" value="1"/>
</dbReference>
<keyword evidence="5" id="KW-0808">Transferase</keyword>
<dbReference type="GO" id="GO:0005005">
    <property type="term" value="F:transmembrane-ephrin receptor activity"/>
    <property type="evidence" value="ECO:0007669"/>
    <property type="project" value="TreeGrafter"/>
</dbReference>
<comment type="subcellular location">
    <subcellularLocation>
        <location evidence="1">Cell membrane</location>
        <topology evidence="1">Single-pass membrane protein</topology>
    </subcellularLocation>
    <subcellularLocation>
        <location evidence="2">Membrane</location>
        <topology evidence="2">Single-pass type I membrane protein</topology>
    </subcellularLocation>
</comment>
<dbReference type="Gene3D" id="3.30.200.20">
    <property type="entry name" value="Phosphorylase Kinase, domain 1"/>
    <property type="match status" value="1"/>
</dbReference>
<evidence type="ECO:0000256" key="20">
    <source>
        <dbReference type="PIRSR" id="PIRSR000666-2"/>
    </source>
</evidence>
<dbReference type="InterPro" id="IPR013761">
    <property type="entry name" value="SAM/pointed_sf"/>
</dbReference>
<evidence type="ECO:0000259" key="26">
    <source>
        <dbReference type="PROSITE" id="PS50853"/>
    </source>
</evidence>
<evidence type="ECO:0000256" key="4">
    <source>
        <dbReference type="ARBA" id="ARBA00022475"/>
    </source>
</evidence>
<dbReference type="GO" id="GO:0030425">
    <property type="term" value="C:dendrite"/>
    <property type="evidence" value="ECO:0007669"/>
    <property type="project" value="TreeGrafter"/>
</dbReference>
<dbReference type="InterPro" id="IPR000719">
    <property type="entry name" value="Prot_kinase_dom"/>
</dbReference>
<keyword evidence="16" id="KW-0325">Glycoprotein</keyword>
<dbReference type="Pfam" id="PF00041">
    <property type="entry name" value="fn3"/>
    <property type="match status" value="1"/>
</dbReference>
<dbReference type="InterPro" id="IPR009030">
    <property type="entry name" value="Growth_fac_rcpt_cys_sf"/>
</dbReference>
<comment type="function">
    <text evidence="18">Receptor for members of the ephrin-A family. Binds to EFNA3, EFNA4 and EFNA5.</text>
</comment>
<evidence type="ECO:0000256" key="10">
    <source>
        <dbReference type="ARBA" id="ARBA00022777"/>
    </source>
</evidence>
<dbReference type="PROSITE" id="PS00790">
    <property type="entry name" value="RECEPTOR_TYR_KIN_V_1"/>
    <property type="match status" value="1"/>
</dbReference>
<dbReference type="SMART" id="SM00454">
    <property type="entry name" value="SAM"/>
    <property type="match status" value="1"/>
</dbReference>
<keyword evidence="10" id="KW-0418">Kinase</keyword>
<feature type="domain" description="Eph LBD" evidence="27">
    <location>
        <begin position="31"/>
        <end position="213"/>
    </location>
</feature>
<dbReference type="EC" id="2.7.10.1" evidence="3"/>
<evidence type="ECO:0000256" key="8">
    <source>
        <dbReference type="ARBA" id="ARBA00022737"/>
    </source>
</evidence>
<dbReference type="HOGENOM" id="CLU_000288_141_0_1"/>
<evidence type="ECO:0000256" key="7">
    <source>
        <dbReference type="ARBA" id="ARBA00022729"/>
    </source>
</evidence>
<keyword evidence="15" id="KW-0675">Receptor</keyword>
<dbReference type="Ensembl" id="ENSMPUT00000014686.1">
    <property type="protein sequence ID" value="ENSMPUP00000014453.1"/>
    <property type="gene ID" value="ENSMPUG00000014564.1"/>
</dbReference>
<dbReference type="STRING" id="9669.ENSMPUP00000014453"/>
<feature type="binding site" evidence="20">
    <location>
        <begin position="652"/>
        <end position="660"/>
    </location>
    <ligand>
        <name>ATP</name>
        <dbReference type="ChEBI" id="CHEBI:30616"/>
    </ligand>
</feature>
<dbReference type="SUPFAM" id="SSF47769">
    <property type="entry name" value="SAM/Pointed domain"/>
    <property type="match status" value="1"/>
</dbReference>
<dbReference type="InParanoid" id="M3YSZ3"/>
<dbReference type="InterPro" id="IPR008979">
    <property type="entry name" value="Galactose-bd-like_sf"/>
</dbReference>
<dbReference type="FunFam" id="2.60.40.1770:FF:000001">
    <property type="entry name" value="Ephrin type-A receptor 5"/>
    <property type="match status" value="1"/>
</dbReference>
<dbReference type="SMART" id="SM00615">
    <property type="entry name" value="EPH_lbd"/>
    <property type="match status" value="1"/>
</dbReference>
<dbReference type="Pfam" id="PF01404">
    <property type="entry name" value="Ephrin_lbd"/>
    <property type="match status" value="1"/>
</dbReference>
<dbReference type="GO" id="GO:0005524">
    <property type="term" value="F:ATP binding"/>
    <property type="evidence" value="ECO:0007669"/>
    <property type="project" value="UniProtKB-KW"/>
</dbReference>
<dbReference type="PROSITE" id="PS50105">
    <property type="entry name" value="SAM_DOMAIN"/>
    <property type="match status" value="1"/>
</dbReference>
<dbReference type="Pfam" id="PF07714">
    <property type="entry name" value="PK_Tyr_Ser-Thr"/>
    <property type="match status" value="1"/>
</dbReference>
<dbReference type="InterPro" id="IPR001245">
    <property type="entry name" value="Ser-Thr/Tyr_kinase_cat_dom"/>
</dbReference>
<dbReference type="Gene3D" id="2.10.50.10">
    <property type="entry name" value="Tumor Necrosis Factor Receptor, subunit A, domain 2"/>
    <property type="match status" value="1"/>
</dbReference>
<evidence type="ECO:0000256" key="2">
    <source>
        <dbReference type="ARBA" id="ARBA00004479"/>
    </source>
</evidence>
<gene>
    <name evidence="28" type="primary">EPHA10</name>
</gene>
<evidence type="ECO:0000256" key="6">
    <source>
        <dbReference type="ARBA" id="ARBA00022692"/>
    </source>
</evidence>
<evidence type="ECO:0000256" key="9">
    <source>
        <dbReference type="ARBA" id="ARBA00022741"/>
    </source>
</evidence>
<dbReference type="PROSITE" id="PS51550">
    <property type="entry name" value="EPH_LBD"/>
    <property type="match status" value="1"/>
</dbReference>
<keyword evidence="13" id="KW-0472">Membrane</keyword>
<feature type="region of interest" description="Disordered" evidence="22">
    <location>
        <begin position="325"/>
        <end position="360"/>
    </location>
</feature>
<evidence type="ECO:0000256" key="13">
    <source>
        <dbReference type="ARBA" id="ARBA00023136"/>
    </source>
</evidence>
<dbReference type="SUPFAM" id="SSF49265">
    <property type="entry name" value="Fibronectin type III"/>
    <property type="match status" value="1"/>
</dbReference>
<dbReference type="Gene3D" id="2.60.40.10">
    <property type="entry name" value="Immunoglobulins"/>
    <property type="match status" value="1"/>
</dbReference>
<dbReference type="InterPro" id="IPR050449">
    <property type="entry name" value="Ephrin_rcpt_TKs"/>
</dbReference>
<dbReference type="FunFam" id="3.30.200.20:FF:000505">
    <property type="entry name" value="ephrin type-A receptor 10"/>
    <property type="match status" value="1"/>
</dbReference>
<dbReference type="SMART" id="SM00060">
    <property type="entry name" value="FN3"/>
    <property type="match status" value="1"/>
</dbReference>
<evidence type="ECO:0000256" key="5">
    <source>
        <dbReference type="ARBA" id="ARBA00022679"/>
    </source>
</evidence>
<evidence type="ECO:0000256" key="18">
    <source>
        <dbReference type="ARBA" id="ARBA00054353"/>
    </source>
</evidence>
<keyword evidence="4" id="KW-1003">Cell membrane</keyword>
<evidence type="ECO:0000256" key="14">
    <source>
        <dbReference type="ARBA" id="ARBA00023137"/>
    </source>
</evidence>
<accession>M3YSZ3</accession>
<keyword evidence="21" id="KW-1015">Disulfide bond</keyword>
<name>M3YSZ3_MUSPF</name>
<dbReference type="InterPro" id="IPR011009">
    <property type="entry name" value="Kinase-like_dom_sf"/>
</dbReference>
<dbReference type="InterPro" id="IPR036116">
    <property type="entry name" value="FN3_sf"/>
</dbReference>
<dbReference type="eggNOG" id="KOG0196">
    <property type="taxonomic scope" value="Eukaryota"/>
</dbReference>
<dbReference type="EMBL" id="AEYP01007712">
    <property type="status" value="NOT_ANNOTATED_CDS"/>
    <property type="molecule type" value="Genomic_DNA"/>
</dbReference>
<keyword evidence="9 20" id="KW-0547">Nucleotide-binding</keyword>
<evidence type="ECO:0000259" key="24">
    <source>
        <dbReference type="PROSITE" id="PS50011"/>
    </source>
</evidence>
<dbReference type="FunFam" id="2.60.40.10:FF:001125">
    <property type="entry name" value="Ephrin type-A receptor 10"/>
    <property type="match status" value="1"/>
</dbReference>
<dbReference type="PIRSF" id="PIRSF000666">
    <property type="entry name" value="TyrPK_ephrin_receptor"/>
    <property type="match status" value="1"/>
</dbReference>
<dbReference type="OMA" id="ATQLVCM"/>